<reference evidence="2" key="1">
    <citation type="journal article" date="2022" name="bioRxiv">
        <title>Sequencing and chromosome-scale assembly of the giantPleurodeles waltlgenome.</title>
        <authorList>
            <person name="Brown T."/>
            <person name="Elewa A."/>
            <person name="Iarovenko S."/>
            <person name="Subramanian E."/>
            <person name="Araus A.J."/>
            <person name="Petzold A."/>
            <person name="Susuki M."/>
            <person name="Suzuki K.-i.T."/>
            <person name="Hayashi T."/>
            <person name="Toyoda A."/>
            <person name="Oliveira C."/>
            <person name="Osipova E."/>
            <person name="Leigh N.D."/>
            <person name="Simon A."/>
            <person name="Yun M.H."/>
        </authorList>
    </citation>
    <scope>NUCLEOTIDE SEQUENCE</scope>
    <source>
        <strain evidence="2">20211129_DDA</strain>
        <tissue evidence="2">Liver</tissue>
    </source>
</reference>
<feature type="compositionally biased region" description="Low complexity" evidence="1">
    <location>
        <begin position="34"/>
        <end position="43"/>
    </location>
</feature>
<name>A0AAV7WTW2_PLEWA</name>
<comment type="caution">
    <text evidence="2">The sequence shown here is derived from an EMBL/GenBank/DDBJ whole genome shotgun (WGS) entry which is preliminary data.</text>
</comment>
<evidence type="ECO:0000313" key="2">
    <source>
        <dbReference type="EMBL" id="KAJ1216749.1"/>
    </source>
</evidence>
<sequence>MVASVMQDHGYDVYSSLDTAEGSREASARPDGLSSSAQSSGSDQDQEDPKPTGKRKRKSHNTQDRGSSYCNLSFDPDSIIHPRSTEWLPCEEVAQYVQDYICKGFDPEVRNTLRSECPRPSLRGKVTETPDLDPNMETFMRKLSKDPKKGSEIKGV</sequence>
<proteinExistence type="predicted"/>
<accession>A0AAV7WTW2</accession>
<dbReference type="Proteomes" id="UP001066276">
    <property type="component" value="Chromosome 1_1"/>
</dbReference>
<organism evidence="2 3">
    <name type="scientific">Pleurodeles waltl</name>
    <name type="common">Iberian ribbed newt</name>
    <dbReference type="NCBI Taxonomy" id="8319"/>
    <lineage>
        <taxon>Eukaryota</taxon>
        <taxon>Metazoa</taxon>
        <taxon>Chordata</taxon>
        <taxon>Craniata</taxon>
        <taxon>Vertebrata</taxon>
        <taxon>Euteleostomi</taxon>
        <taxon>Amphibia</taxon>
        <taxon>Batrachia</taxon>
        <taxon>Caudata</taxon>
        <taxon>Salamandroidea</taxon>
        <taxon>Salamandridae</taxon>
        <taxon>Pleurodelinae</taxon>
        <taxon>Pleurodeles</taxon>
    </lineage>
</organism>
<evidence type="ECO:0000256" key="1">
    <source>
        <dbReference type="SAM" id="MobiDB-lite"/>
    </source>
</evidence>
<feature type="region of interest" description="Disordered" evidence="1">
    <location>
        <begin position="1"/>
        <end position="75"/>
    </location>
</feature>
<dbReference type="EMBL" id="JANPWB010000001">
    <property type="protein sequence ID" value="KAJ1216749.1"/>
    <property type="molecule type" value="Genomic_DNA"/>
</dbReference>
<gene>
    <name evidence="2" type="ORF">NDU88_004348</name>
</gene>
<evidence type="ECO:0000313" key="3">
    <source>
        <dbReference type="Proteomes" id="UP001066276"/>
    </source>
</evidence>
<protein>
    <submittedName>
        <fullName evidence="2">Uncharacterized protein</fullName>
    </submittedName>
</protein>
<dbReference type="AlphaFoldDB" id="A0AAV7WTW2"/>
<keyword evidence="3" id="KW-1185">Reference proteome</keyword>